<organism evidence="1">
    <name type="scientific">Human betaherpesvirus 6</name>
    <dbReference type="NCBI Taxonomy" id="10368"/>
    <lineage>
        <taxon>Viruses</taxon>
        <taxon>Duplodnaviria</taxon>
        <taxon>Heunggongvirae</taxon>
        <taxon>Peploviricota</taxon>
        <taxon>Herviviricetes</taxon>
        <taxon>Herpesvirales</taxon>
        <taxon>Orthoherpesviridae</taxon>
        <taxon>Betaherpesvirinae</taxon>
        <taxon>Roseolovirus</taxon>
    </lineage>
</organism>
<accession>A0A5P9U5H9</accession>
<reference evidence="1" key="1">
    <citation type="journal article" date="2018" name="BMC Genomics">
        <title>Comparative genomic, transcriptomic, and proteomic reannotation of human herpesvirus 6.</title>
        <authorList>
            <person name="Greninger A.L."/>
            <person name="Knudsen G.M."/>
            <person name="Roychoudhury P."/>
            <person name="Hanson D.J."/>
            <person name="Sedlak R.H."/>
            <person name="Xie H."/>
            <person name="Guan J."/>
            <person name="Nguyen T."/>
            <person name="Peddu V."/>
            <person name="Boeckh M."/>
            <person name="Huang M.L."/>
            <person name="Cook L."/>
            <person name="Depledge D.P."/>
            <person name="Zerr D.M."/>
            <person name="Koelle D.M."/>
            <person name="Gantt S."/>
            <person name="Yoshikawa T."/>
            <person name="Caserta M."/>
            <person name="Hill J.A."/>
            <person name="Jerome K.R."/>
        </authorList>
    </citation>
    <scope>NUCLEOTIDE SEQUENCE</scope>
    <source>
        <strain evidence="1">HP8H1</strain>
    </source>
</reference>
<name>A0A5P9U5H9_9BETA</name>
<proteinExistence type="predicted"/>
<evidence type="ECO:0000313" key="1">
    <source>
        <dbReference type="EMBL" id="QFW55184.1"/>
    </source>
</evidence>
<dbReference type="EMBL" id="KY315527">
    <property type="protein sequence ID" value="QFW55184.1"/>
    <property type="molecule type" value="Genomic_DNA"/>
</dbReference>
<sequence>MIKNHSRGKFKYSSYEKFPKILYIRKPQTLTTS</sequence>
<protein>
    <submittedName>
        <fullName evidence="1">Uncharacterized protein</fullName>
    </submittedName>
</protein>